<sequence>MSNQLPTDNKLTAESVFRFMPTAELKLKGPILLGVLTLSLFLGGLGYWAATSKLESAAIAYGDLSVLSKRQEIQHLEGGIIEKLYVQEGDLVEKGQLLIQLSKRQANAKLDSLGGQYIHTLAKENRLNAELDELPEINWAQDIETIKNAEIVAEAKSVQRKIFEARKRFFDSKLNIIAQSISGANLELDNLNATKVIERERLKFIEEEIASNQALVQKGFSGKSALLQLKRLAAEVRSTLSQLDRQSLTVAKRLDENQAKIEELKLERLNEIVEELRNTKTELVSIKEEYGSAKDVVARTAIVAPISGRVVNMQVFTEKGVIGSGETLLELVPQDDKLLVEARVSPQDIDLITPGQHAQVRLTALNARTLAPLDGTVLTISADKLSEQNQDDFYLARIALAQEDVAKHRLTSGMNAEVLILSEPRTPLSYLVKPLTESMNRAFRED</sequence>
<dbReference type="AlphaFoldDB" id="A0A0C1VPD2"/>
<evidence type="ECO:0000256" key="10">
    <source>
        <dbReference type="SAM" id="Coils"/>
    </source>
</evidence>
<dbReference type="Pfam" id="PF26002">
    <property type="entry name" value="Beta-barrel_AprE"/>
    <property type="match status" value="1"/>
</dbReference>
<feature type="domain" description="AprE-like long alpha-helical hairpin" evidence="11">
    <location>
        <begin position="107"/>
        <end position="296"/>
    </location>
</feature>
<dbReference type="PRINTS" id="PR01490">
    <property type="entry name" value="RTXTOXIND"/>
</dbReference>
<keyword evidence="7 9" id="KW-1133">Transmembrane helix</keyword>
<gene>
    <name evidence="13" type="ORF">H735_18130</name>
</gene>
<dbReference type="Pfam" id="PF25994">
    <property type="entry name" value="HH_AprE"/>
    <property type="match status" value="1"/>
</dbReference>
<proteinExistence type="inferred from homology"/>
<dbReference type="RefSeq" id="WP_020197143.1">
    <property type="nucleotide sequence ID" value="NZ_BAOH01000105.1"/>
</dbReference>
<evidence type="ECO:0000256" key="1">
    <source>
        <dbReference type="ARBA" id="ARBA00004377"/>
    </source>
</evidence>
<evidence type="ECO:0000256" key="4">
    <source>
        <dbReference type="ARBA" id="ARBA00022475"/>
    </source>
</evidence>
<dbReference type="InterPro" id="IPR010129">
    <property type="entry name" value="T1SS_HlyD"/>
</dbReference>
<accession>A0A0C1VPD2</accession>
<reference evidence="13 14" key="1">
    <citation type="submission" date="2014-07" db="EMBL/GenBank/DDBJ databases">
        <title>Unique and conserved regions in Vibrio harveyi and related species in comparison with the shrimp pathogen Vibrio harveyi CAIM 1792.</title>
        <authorList>
            <person name="Espinoza-Valles I."/>
            <person name="Vora G."/>
            <person name="Leekitcharoenphon P."/>
            <person name="Ussery D."/>
            <person name="Hoj L."/>
            <person name="Gomez-Gil B."/>
        </authorList>
    </citation>
    <scope>NUCLEOTIDE SEQUENCE [LARGE SCALE GENOMIC DNA]</scope>
    <source>
        <strain evidence="14">CAIM 1854 / LMG 25443</strain>
    </source>
</reference>
<evidence type="ECO:0000259" key="11">
    <source>
        <dbReference type="Pfam" id="PF25994"/>
    </source>
</evidence>
<dbReference type="EMBL" id="JPRD01000030">
    <property type="protein sequence ID" value="KIF51718.1"/>
    <property type="molecule type" value="Genomic_DNA"/>
</dbReference>
<dbReference type="InterPro" id="IPR050739">
    <property type="entry name" value="MFP"/>
</dbReference>
<evidence type="ECO:0000256" key="7">
    <source>
        <dbReference type="ARBA" id="ARBA00022989"/>
    </source>
</evidence>
<keyword evidence="4 9" id="KW-1003">Cell membrane</keyword>
<comment type="similarity">
    <text evidence="2 9">Belongs to the membrane fusion protein (MFP) (TC 8.A.1) family.</text>
</comment>
<feature type="transmembrane region" description="Helical" evidence="9">
    <location>
        <begin position="30"/>
        <end position="50"/>
    </location>
</feature>
<dbReference type="Gene3D" id="1.10.287.470">
    <property type="entry name" value="Helix hairpin bin"/>
    <property type="match status" value="1"/>
</dbReference>
<dbReference type="PATRIC" id="fig|1229493.5.peg.2938"/>
<keyword evidence="8 9" id="KW-0472">Membrane</keyword>
<evidence type="ECO:0000256" key="3">
    <source>
        <dbReference type="ARBA" id="ARBA00022448"/>
    </source>
</evidence>
<evidence type="ECO:0000259" key="12">
    <source>
        <dbReference type="Pfam" id="PF26002"/>
    </source>
</evidence>
<comment type="subcellular location">
    <subcellularLocation>
        <location evidence="1 9">Cell inner membrane</location>
        <topology evidence="1 9">Single-pass membrane protein</topology>
    </subcellularLocation>
</comment>
<dbReference type="Gene3D" id="2.40.50.100">
    <property type="match status" value="1"/>
</dbReference>
<evidence type="ECO:0000313" key="14">
    <source>
        <dbReference type="Proteomes" id="UP000031586"/>
    </source>
</evidence>
<evidence type="ECO:0000256" key="6">
    <source>
        <dbReference type="ARBA" id="ARBA00022692"/>
    </source>
</evidence>
<dbReference type="GO" id="GO:0005886">
    <property type="term" value="C:plasma membrane"/>
    <property type="evidence" value="ECO:0007669"/>
    <property type="project" value="UniProtKB-SubCell"/>
</dbReference>
<dbReference type="InterPro" id="IPR058982">
    <property type="entry name" value="Beta-barrel_AprE"/>
</dbReference>
<protein>
    <recommendedName>
        <fullName evidence="9">Membrane fusion protein (MFP) family protein</fullName>
    </recommendedName>
</protein>
<keyword evidence="6 9" id="KW-0812">Transmembrane</keyword>
<feature type="coiled-coil region" evidence="10">
    <location>
        <begin position="188"/>
        <end position="289"/>
    </location>
</feature>
<dbReference type="PANTHER" id="PTHR30386">
    <property type="entry name" value="MEMBRANE FUSION SUBUNIT OF EMRAB-TOLC MULTIDRUG EFFLUX PUMP"/>
    <property type="match status" value="1"/>
</dbReference>
<evidence type="ECO:0000256" key="2">
    <source>
        <dbReference type="ARBA" id="ARBA00009477"/>
    </source>
</evidence>
<dbReference type="GO" id="GO:0015031">
    <property type="term" value="P:protein transport"/>
    <property type="evidence" value="ECO:0007669"/>
    <property type="project" value="InterPro"/>
</dbReference>
<dbReference type="Gene3D" id="2.40.30.170">
    <property type="match status" value="1"/>
</dbReference>
<evidence type="ECO:0000256" key="5">
    <source>
        <dbReference type="ARBA" id="ARBA00022519"/>
    </source>
</evidence>
<dbReference type="PANTHER" id="PTHR30386:SF17">
    <property type="entry name" value="ALKALINE PROTEASE SECRETION PROTEIN APRE"/>
    <property type="match status" value="1"/>
</dbReference>
<name>A0A0C1VPD2_9VIBR</name>
<keyword evidence="3 9" id="KW-0813">Transport</keyword>
<evidence type="ECO:0000256" key="9">
    <source>
        <dbReference type="RuleBase" id="RU365093"/>
    </source>
</evidence>
<dbReference type="SUPFAM" id="SSF111369">
    <property type="entry name" value="HlyD-like secretion proteins"/>
    <property type="match status" value="1"/>
</dbReference>
<dbReference type="Proteomes" id="UP000031586">
    <property type="component" value="Unassembled WGS sequence"/>
</dbReference>
<feature type="domain" description="AprE-like beta-barrel" evidence="12">
    <location>
        <begin position="338"/>
        <end position="421"/>
    </location>
</feature>
<organism evidence="13 14">
    <name type="scientific">Vibrio owensii CAIM 1854 = LMG 25443</name>
    <dbReference type="NCBI Taxonomy" id="1229493"/>
    <lineage>
        <taxon>Bacteria</taxon>
        <taxon>Pseudomonadati</taxon>
        <taxon>Pseudomonadota</taxon>
        <taxon>Gammaproteobacteria</taxon>
        <taxon>Vibrionales</taxon>
        <taxon>Vibrionaceae</taxon>
        <taxon>Vibrio</taxon>
    </lineage>
</organism>
<keyword evidence="5 9" id="KW-0997">Cell inner membrane</keyword>
<keyword evidence="10" id="KW-0175">Coiled coil</keyword>
<comment type="caution">
    <text evidence="13">The sequence shown here is derived from an EMBL/GenBank/DDBJ whole genome shotgun (WGS) entry which is preliminary data.</text>
</comment>
<dbReference type="InterPro" id="IPR058781">
    <property type="entry name" value="HH_AprE-like"/>
</dbReference>
<dbReference type="NCBIfam" id="TIGR01843">
    <property type="entry name" value="type_I_hlyD"/>
    <property type="match status" value="1"/>
</dbReference>
<evidence type="ECO:0000256" key="8">
    <source>
        <dbReference type="ARBA" id="ARBA00023136"/>
    </source>
</evidence>
<evidence type="ECO:0000313" key="13">
    <source>
        <dbReference type="EMBL" id="KIF51718.1"/>
    </source>
</evidence>